<evidence type="ECO:0000256" key="1">
    <source>
        <dbReference type="ARBA" id="ARBA00022490"/>
    </source>
</evidence>
<feature type="binding site" evidence="6">
    <location>
        <begin position="247"/>
        <end position="250"/>
    </location>
    <ligand>
        <name>ATP</name>
        <dbReference type="ChEBI" id="CHEBI:30616"/>
    </ligand>
</feature>
<comment type="function">
    <text evidence="6">Forms membrane-associated dynamic filaments that are essential for cell shape determination. Acts by regulating cell wall synthesis and cell elongation, and thus cell shape. A feedback loop between cell geometry and MreB localization may maintain elongated cell shape by targeting cell wall growth to regions of negative cell wall curvature.</text>
</comment>
<keyword evidence="1 6" id="KW-0963">Cytoplasm</keyword>
<feature type="binding site" evidence="6">
    <location>
        <begin position="327"/>
        <end position="330"/>
    </location>
    <ligand>
        <name>ATP</name>
        <dbReference type="ChEBI" id="CHEBI:30616"/>
    </ligand>
</feature>
<dbReference type="NCBIfam" id="NF010539">
    <property type="entry name" value="PRK13927.1"/>
    <property type="match status" value="1"/>
</dbReference>
<reference evidence="7 8" key="1">
    <citation type="submission" date="2013-07" db="EMBL/GenBank/DDBJ databases">
        <authorList>
            <person name="Weinstock G."/>
            <person name="Sodergren E."/>
            <person name="Wylie T."/>
            <person name="Fulton L."/>
            <person name="Fulton R."/>
            <person name="Fronick C."/>
            <person name="O'Laughlin M."/>
            <person name="Godfrey J."/>
            <person name="Miner T."/>
            <person name="Herter B."/>
            <person name="Appelbaum E."/>
            <person name="Cordes M."/>
            <person name="Lek S."/>
            <person name="Wollam A."/>
            <person name="Pepin K.H."/>
            <person name="Palsikar V.B."/>
            <person name="Mitreva M."/>
            <person name="Wilson R.K."/>
        </authorList>
    </citation>
    <scope>NUCLEOTIDE SEQUENCE [LARGE SCALE GENOMIC DNA]</scope>
    <source>
        <strain evidence="7 8">ATCC 27760</strain>
    </source>
</reference>
<dbReference type="HOGENOM" id="CLU_052037_0_0_9"/>
<evidence type="ECO:0000256" key="3">
    <source>
        <dbReference type="ARBA" id="ARBA00022840"/>
    </source>
</evidence>
<sequence>MNTDSSLHRSSAAVFSFLRKEANWQAFLPRGKMRLDTHQKEHTMFTKDIGIDLGTANTLVYLRGKGIIIREPSVVAVNTHTDRAKYVGKEAKEVIGRTPGSIVAVRPLKDGVIADFETTTILLQEFIRKAMRGKMFARARVIICIPSGVTAVERRAVREAADQAGAKPVLIVEEPMAAAIGAGLPTTEPIGCMVVDIGGGTSEVAVIALGGIVVSQSVRCAGDEFDAAIINFIKKRYNLLIGERTAESIKMQIGSAYPVDRDEIMQIKGRNLMSGLPENVNISSKEVREALSEPLSRIVDAIKCTLEQTPPELAADIIDHGITLTGGGALLRGLDQLIHKETGMPVFIAEYPLDCVAEGTGKILENLDKYRDAVSDDPRGFE</sequence>
<dbReference type="EMBL" id="AWVF01000295">
    <property type="protein sequence ID" value="ERJ92455.1"/>
    <property type="molecule type" value="Genomic_DNA"/>
</dbReference>
<proteinExistence type="inferred from homology"/>
<dbReference type="PANTHER" id="PTHR42749:SF1">
    <property type="entry name" value="CELL SHAPE-DETERMINING PROTEIN MREB"/>
    <property type="match status" value="1"/>
</dbReference>
<comment type="subunit">
    <text evidence="6">Forms polymers.</text>
</comment>
<dbReference type="InterPro" id="IPR043129">
    <property type="entry name" value="ATPase_NBD"/>
</dbReference>
<evidence type="ECO:0000313" key="8">
    <source>
        <dbReference type="Proteomes" id="UP000016662"/>
    </source>
</evidence>
<dbReference type="eggNOG" id="COG1077">
    <property type="taxonomic scope" value="Bacteria"/>
</dbReference>
<keyword evidence="3 6" id="KW-0067">ATP-binding</keyword>
<dbReference type="CDD" id="cd10225">
    <property type="entry name" value="ASKHA_NBD_MreB-like"/>
    <property type="match status" value="1"/>
</dbReference>
<dbReference type="STRING" id="411473.RUMCAL_02435"/>
<dbReference type="Proteomes" id="UP000016662">
    <property type="component" value="Unassembled WGS sequence"/>
</dbReference>
<keyword evidence="2 6" id="KW-0547">Nucleotide-binding</keyword>
<keyword evidence="8" id="KW-1185">Reference proteome</keyword>
<accession>U2KK63</accession>
<name>U2KK63_9FIRM</name>
<dbReference type="InterPro" id="IPR004000">
    <property type="entry name" value="Actin"/>
</dbReference>
<feature type="binding site" evidence="6">
    <location>
        <begin position="55"/>
        <end position="57"/>
    </location>
    <ligand>
        <name>ATP</name>
        <dbReference type="ChEBI" id="CHEBI:30616"/>
    </ligand>
</feature>
<dbReference type="GO" id="GO:0008360">
    <property type="term" value="P:regulation of cell shape"/>
    <property type="evidence" value="ECO:0007669"/>
    <property type="project" value="UniProtKB-UniRule"/>
</dbReference>
<dbReference type="NCBIfam" id="TIGR00904">
    <property type="entry name" value="mreB"/>
    <property type="match status" value="1"/>
</dbReference>
<dbReference type="AlphaFoldDB" id="U2KK63"/>
<keyword evidence="4 6" id="KW-0133">Cell shape</keyword>
<evidence type="ECO:0000256" key="4">
    <source>
        <dbReference type="ARBA" id="ARBA00022960"/>
    </source>
</evidence>
<dbReference type="PATRIC" id="fig|411473.3.peg.2029"/>
<dbReference type="GO" id="GO:0000902">
    <property type="term" value="P:cell morphogenesis"/>
    <property type="evidence" value="ECO:0007669"/>
    <property type="project" value="InterPro"/>
</dbReference>
<organism evidence="7 8">
    <name type="scientific">Ruminococcus callidus ATCC 27760</name>
    <dbReference type="NCBI Taxonomy" id="411473"/>
    <lineage>
        <taxon>Bacteria</taxon>
        <taxon>Bacillati</taxon>
        <taxon>Bacillota</taxon>
        <taxon>Clostridia</taxon>
        <taxon>Eubacteriales</taxon>
        <taxon>Oscillospiraceae</taxon>
        <taxon>Ruminococcus</taxon>
    </lineage>
</organism>
<dbReference type="Pfam" id="PF06723">
    <property type="entry name" value="MreB_Mbl"/>
    <property type="match status" value="1"/>
</dbReference>
<evidence type="ECO:0000256" key="5">
    <source>
        <dbReference type="ARBA" id="ARBA00023458"/>
    </source>
</evidence>
<comment type="subcellular location">
    <subcellularLocation>
        <location evidence="6">Cytoplasm</location>
    </subcellularLocation>
    <text evidence="6">Membrane-associated.</text>
</comment>
<comment type="similarity">
    <text evidence="5 6">Belongs to the FtsA/MreB family.</text>
</comment>
<dbReference type="SUPFAM" id="SSF53067">
    <property type="entry name" value="Actin-like ATPase domain"/>
    <property type="match status" value="2"/>
</dbReference>
<dbReference type="PANTHER" id="PTHR42749">
    <property type="entry name" value="CELL SHAPE-DETERMINING PROTEIN MREB"/>
    <property type="match status" value="1"/>
</dbReference>
<dbReference type="SMART" id="SM00268">
    <property type="entry name" value="ACTIN"/>
    <property type="match status" value="1"/>
</dbReference>
<dbReference type="Gene3D" id="3.30.420.40">
    <property type="match status" value="3"/>
</dbReference>
<dbReference type="HAMAP" id="MF_02207">
    <property type="entry name" value="MreB"/>
    <property type="match status" value="1"/>
</dbReference>
<evidence type="ECO:0000256" key="6">
    <source>
        <dbReference type="HAMAP-Rule" id="MF_02207"/>
    </source>
</evidence>
<dbReference type="PRINTS" id="PR01652">
    <property type="entry name" value="SHAPEPROTEIN"/>
</dbReference>
<protein>
    <recommendedName>
        <fullName evidence="6">Cell shape-determining protein MreB</fullName>
    </recommendedName>
</protein>
<evidence type="ECO:0000256" key="2">
    <source>
        <dbReference type="ARBA" id="ARBA00022741"/>
    </source>
</evidence>
<dbReference type="GO" id="GO:0005737">
    <property type="term" value="C:cytoplasm"/>
    <property type="evidence" value="ECO:0007669"/>
    <property type="project" value="UniProtKB-SubCell"/>
</dbReference>
<dbReference type="GO" id="GO:0005524">
    <property type="term" value="F:ATP binding"/>
    <property type="evidence" value="ECO:0007669"/>
    <property type="project" value="UniProtKB-KW"/>
</dbReference>
<comment type="caution">
    <text evidence="7">The sequence shown here is derived from an EMBL/GenBank/DDBJ whole genome shotgun (WGS) entry which is preliminary data.</text>
</comment>
<dbReference type="InterPro" id="IPR056546">
    <property type="entry name" value="MreB_MamK-like"/>
</dbReference>
<gene>
    <name evidence="6" type="primary">mreB</name>
    <name evidence="7" type="ORF">RUMCAL_02435</name>
</gene>
<evidence type="ECO:0000313" key="7">
    <source>
        <dbReference type="EMBL" id="ERJ92455.1"/>
    </source>
</evidence>
<feature type="binding site" evidence="6">
    <location>
        <begin position="199"/>
        <end position="201"/>
    </location>
    <ligand>
        <name>ATP</name>
        <dbReference type="ChEBI" id="CHEBI:30616"/>
    </ligand>
</feature>
<dbReference type="InterPro" id="IPR004753">
    <property type="entry name" value="MreB"/>
</dbReference>